<evidence type="ECO:0000256" key="2">
    <source>
        <dbReference type="SAM" id="Phobius"/>
    </source>
</evidence>
<keyword evidence="4" id="KW-1185">Reference proteome</keyword>
<feature type="transmembrane region" description="Helical" evidence="2">
    <location>
        <begin position="17"/>
        <end position="40"/>
    </location>
</feature>
<feature type="region of interest" description="Disordered" evidence="1">
    <location>
        <begin position="46"/>
        <end position="73"/>
    </location>
</feature>
<comment type="caution">
    <text evidence="3">The sequence shown here is derived from an EMBL/GenBank/DDBJ whole genome shotgun (WGS) entry which is preliminary data.</text>
</comment>
<evidence type="ECO:0000256" key="1">
    <source>
        <dbReference type="SAM" id="MobiDB-lite"/>
    </source>
</evidence>
<dbReference type="AlphaFoldDB" id="A0AAP0ITZ7"/>
<name>A0AAP0ITZ7_9MAGN</name>
<keyword evidence="2" id="KW-1133">Transmembrane helix</keyword>
<protein>
    <submittedName>
        <fullName evidence="3">Uncharacterized protein</fullName>
    </submittedName>
</protein>
<evidence type="ECO:0000313" key="4">
    <source>
        <dbReference type="Proteomes" id="UP001420932"/>
    </source>
</evidence>
<dbReference type="Proteomes" id="UP001420932">
    <property type="component" value="Unassembled WGS sequence"/>
</dbReference>
<evidence type="ECO:0000313" key="3">
    <source>
        <dbReference type="EMBL" id="KAK9121709.1"/>
    </source>
</evidence>
<gene>
    <name evidence="3" type="ORF">Syun_019326</name>
</gene>
<accession>A0AAP0ITZ7</accession>
<organism evidence="3 4">
    <name type="scientific">Stephania yunnanensis</name>
    <dbReference type="NCBI Taxonomy" id="152371"/>
    <lineage>
        <taxon>Eukaryota</taxon>
        <taxon>Viridiplantae</taxon>
        <taxon>Streptophyta</taxon>
        <taxon>Embryophyta</taxon>
        <taxon>Tracheophyta</taxon>
        <taxon>Spermatophyta</taxon>
        <taxon>Magnoliopsida</taxon>
        <taxon>Ranunculales</taxon>
        <taxon>Menispermaceae</taxon>
        <taxon>Menispermoideae</taxon>
        <taxon>Cissampelideae</taxon>
        <taxon>Stephania</taxon>
    </lineage>
</organism>
<feature type="compositionally biased region" description="Basic and acidic residues" evidence="1">
    <location>
        <begin position="46"/>
        <end position="62"/>
    </location>
</feature>
<keyword evidence="2" id="KW-0812">Transmembrane</keyword>
<sequence length="73" mass="8273">MSNAQFTFLKARSVLSIFSYLSTTALQAIFIYDLLLFLLGQHVSRVSDGRNRKQGRQPEEVSKGFADGWSKMD</sequence>
<keyword evidence="2" id="KW-0472">Membrane</keyword>
<reference evidence="3 4" key="1">
    <citation type="submission" date="2024-01" db="EMBL/GenBank/DDBJ databases">
        <title>Genome assemblies of Stephania.</title>
        <authorList>
            <person name="Yang L."/>
        </authorList>
    </citation>
    <scope>NUCLEOTIDE SEQUENCE [LARGE SCALE GENOMIC DNA]</scope>
    <source>
        <strain evidence="3">YNDBR</strain>
        <tissue evidence="3">Leaf</tissue>
    </source>
</reference>
<proteinExistence type="predicted"/>
<dbReference type="EMBL" id="JBBNAF010000008">
    <property type="protein sequence ID" value="KAK9121709.1"/>
    <property type="molecule type" value="Genomic_DNA"/>
</dbReference>